<protein>
    <submittedName>
        <fullName evidence="1">Uncharacterized protein</fullName>
    </submittedName>
</protein>
<sequence length="133" mass="14197">MSATRVILVLLLFAAEIPGCGWMERGPQPGLPTQPADPESTFERLWTQAEVGLDGLPKVLWDDTRAVAARPANVAALLALGGASIAIRQTGVDRRTARHMTTHPVLHGRGDEAVQLLGNPGTHFAAAGLWYLV</sequence>
<evidence type="ECO:0000313" key="1">
    <source>
        <dbReference type="EMBL" id="GAH80140.1"/>
    </source>
</evidence>
<dbReference type="AlphaFoldDB" id="X1JF48"/>
<organism evidence="1">
    <name type="scientific">marine sediment metagenome</name>
    <dbReference type="NCBI Taxonomy" id="412755"/>
    <lineage>
        <taxon>unclassified sequences</taxon>
        <taxon>metagenomes</taxon>
        <taxon>ecological metagenomes</taxon>
    </lineage>
</organism>
<reference evidence="1" key="1">
    <citation type="journal article" date="2014" name="Front. Microbiol.">
        <title>High frequency of phylogenetically diverse reductive dehalogenase-homologous genes in deep subseafloor sedimentary metagenomes.</title>
        <authorList>
            <person name="Kawai M."/>
            <person name="Futagami T."/>
            <person name="Toyoda A."/>
            <person name="Takaki Y."/>
            <person name="Nishi S."/>
            <person name="Hori S."/>
            <person name="Arai W."/>
            <person name="Tsubouchi T."/>
            <person name="Morono Y."/>
            <person name="Uchiyama I."/>
            <person name="Ito T."/>
            <person name="Fujiyama A."/>
            <person name="Inagaki F."/>
            <person name="Takami H."/>
        </authorList>
    </citation>
    <scope>NUCLEOTIDE SEQUENCE</scope>
    <source>
        <strain evidence="1">Expedition CK06-06</strain>
    </source>
</reference>
<feature type="non-terminal residue" evidence="1">
    <location>
        <position position="133"/>
    </location>
</feature>
<accession>X1JF48</accession>
<comment type="caution">
    <text evidence="1">The sequence shown here is derived from an EMBL/GenBank/DDBJ whole genome shotgun (WGS) entry which is preliminary data.</text>
</comment>
<name>X1JF48_9ZZZZ</name>
<dbReference type="EMBL" id="BARU01038032">
    <property type="protein sequence ID" value="GAH80140.1"/>
    <property type="molecule type" value="Genomic_DNA"/>
</dbReference>
<proteinExistence type="predicted"/>
<gene>
    <name evidence="1" type="ORF">S03H2_59164</name>
</gene>